<dbReference type="RefSeq" id="WP_379933532.1">
    <property type="nucleotide sequence ID" value="NZ_JBHTHY010000004.1"/>
</dbReference>
<feature type="signal peptide" evidence="2">
    <location>
        <begin position="1"/>
        <end position="19"/>
    </location>
</feature>
<dbReference type="SUPFAM" id="SSF52266">
    <property type="entry name" value="SGNH hydrolase"/>
    <property type="match status" value="1"/>
</dbReference>
<organism evidence="4 5">
    <name type="scientific">Maribacter chungangensis</name>
    <dbReference type="NCBI Taxonomy" id="1069117"/>
    <lineage>
        <taxon>Bacteria</taxon>
        <taxon>Pseudomonadati</taxon>
        <taxon>Bacteroidota</taxon>
        <taxon>Flavobacteriia</taxon>
        <taxon>Flavobacteriales</taxon>
        <taxon>Flavobacteriaceae</taxon>
        <taxon>Maribacter</taxon>
    </lineage>
</organism>
<evidence type="ECO:0000256" key="2">
    <source>
        <dbReference type="SAM" id="SignalP"/>
    </source>
</evidence>
<dbReference type="PANTHER" id="PTHR22901">
    <property type="entry name" value="SIALATE O-ACETYLESTERASE"/>
    <property type="match status" value="1"/>
</dbReference>
<dbReference type="InterPro" id="IPR005181">
    <property type="entry name" value="SASA"/>
</dbReference>
<dbReference type="Pfam" id="PF03629">
    <property type="entry name" value="SASA"/>
    <property type="match status" value="1"/>
</dbReference>
<evidence type="ECO:0000259" key="3">
    <source>
        <dbReference type="Pfam" id="PF03629"/>
    </source>
</evidence>
<comment type="caution">
    <text evidence="4">The sequence shown here is derived from an EMBL/GenBank/DDBJ whole genome shotgun (WGS) entry which is preliminary data.</text>
</comment>
<dbReference type="Proteomes" id="UP001597012">
    <property type="component" value="Unassembled WGS sequence"/>
</dbReference>
<dbReference type="InterPro" id="IPR036514">
    <property type="entry name" value="SGNH_hydro_sf"/>
</dbReference>
<dbReference type="Gene3D" id="3.40.50.1110">
    <property type="entry name" value="SGNH hydrolase"/>
    <property type="match status" value="1"/>
</dbReference>
<dbReference type="PANTHER" id="PTHR22901:SF0">
    <property type="entry name" value="SIALATE O-ACETYLESTERASE"/>
    <property type="match status" value="1"/>
</dbReference>
<feature type="chain" id="PRO_5046754126" evidence="2">
    <location>
        <begin position="20"/>
        <end position="457"/>
    </location>
</feature>
<sequence>MKTKLFLLSIVSFIQFAYADITLPRIFGDNMVLQRESEVYLYGWASPNETFNITTGWDGKTIEVKTGINAKWRVQVTTPKAGGPYEIEFNGNKNTIKLKNVLIGEVWLASGQSNMEWSANSGIVDAATEIQNARYPNIRLFTVDKRTATTPQEYVSGDWEICSPETMADFSAVAYFFARRVQEEMNIPVGLIDASWGASSAEVWTPEYVFDEHPQLKESHKLIKTNQWAPIERSTLYNAMIAPLTNFKISGALWYQGESNTANAQSYKDLFTKMIMSWRKEWGADFPFYYVQIAPYNYGRAHEGAIVRDQQRRALTLPNTGMVVTSDICTVDDIHPQNKQDVGLRLANIALKEHFNVLKTEVYGPLFKNFETNDRELLVHLDHANGLHFKAKSDSFFEIAGADGVYHTAKPKIRNNTVVLTAKQVSVPVSVRFAWGNTDIPGLFNAAELPTSTFSSN</sequence>
<proteinExistence type="predicted"/>
<dbReference type="EMBL" id="JBHTHY010000004">
    <property type="protein sequence ID" value="MFD0797304.1"/>
    <property type="molecule type" value="Genomic_DNA"/>
</dbReference>
<gene>
    <name evidence="4" type="ORF">ACFQZJ_07520</name>
</gene>
<keyword evidence="2" id="KW-0732">Signal</keyword>
<accession>A0ABW3B2R6</accession>
<evidence type="ECO:0000256" key="1">
    <source>
        <dbReference type="ARBA" id="ARBA00022801"/>
    </source>
</evidence>
<feature type="domain" description="Sialate O-acetylesterase" evidence="3">
    <location>
        <begin position="105"/>
        <end position="350"/>
    </location>
</feature>
<dbReference type="InterPro" id="IPR039329">
    <property type="entry name" value="SIAE"/>
</dbReference>
<evidence type="ECO:0000313" key="4">
    <source>
        <dbReference type="EMBL" id="MFD0797304.1"/>
    </source>
</evidence>
<protein>
    <submittedName>
        <fullName evidence="4">Sialate O-acetylesterase</fullName>
    </submittedName>
</protein>
<reference evidence="5" key="1">
    <citation type="journal article" date="2019" name="Int. J. Syst. Evol. Microbiol.">
        <title>The Global Catalogue of Microorganisms (GCM) 10K type strain sequencing project: providing services to taxonomists for standard genome sequencing and annotation.</title>
        <authorList>
            <consortium name="The Broad Institute Genomics Platform"/>
            <consortium name="The Broad Institute Genome Sequencing Center for Infectious Disease"/>
            <person name="Wu L."/>
            <person name="Ma J."/>
        </authorList>
    </citation>
    <scope>NUCLEOTIDE SEQUENCE [LARGE SCALE GENOMIC DNA]</scope>
    <source>
        <strain evidence="5">CCUG 61948</strain>
    </source>
</reference>
<evidence type="ECO:0000313" key="5">
    <source>
        <dbReference type="Proteomes" id="UP001597012"/>
    </source>
</evidence>
<name>A0ABW3B2R6_9FLAO</name>
<keyword evidence="5" id="KW-1185">Reference proteome</keyword>
<keyword evidence="1" id="KW-0378">Hydrolase</keyword>